<accession>A0ABC9C4W2</accession>
<dbReference type="InterPro" id="IPR045005">
    <property type="entry name" value="BPM1-6"/>
</dbReference>
<dbReference type="PROSITE" id="PS50144">
    <property type="entry name" value="MATH"/>
    <property type="match status" value="1"/>
</dbReference>
<dbReference type="Pfam" id="PF00651">
    <property type="entry name" value="BTB"/>
    <property type="match status" value="1"/>
</dbReference>
<evidence type="ECO:0000313" key="6">
    <source>
        <dbReference type="Proteomes" id="UP001497457"/>
    </source>
</evidence>
<dbReference type="Proteomes" id="UP001497457">
    <property type="component" value="Chromosome 28b"/>
</dbReference>
<dbReference type="InterPro" id="IPR000210">
    <property type="entry name" value="BTB/POZ_dom"/>
</dbReference>
<protein>
    <submittedName>
        <fullName evidence="5">Uncharacterized protein</fullName>
    </submittedName>
</protein>
<dbReference type="InterPro" id="IPR011333">
    <property type="entry name" value="SKP1/BTB/POZ_sf"/>
</dbReference>
<sequence length="380" mass="43199">MATSQPPAAVTASRCTMETARGKHSFEIASYSTLRGLRQGEFVRSSTFAVGGSNWCVNYLPNGNTVEVDYEEYDYYTDHSDMENDRIEEEEENREYISVYLEHLRGAITANVIFDLRVVNPVTGLSSPEKSYSLVFNHLNTSWGSARFIKKNELEASYVGDDRLVIECGVIVILEEPVSRPKMDWEIKVPPSDILENLGKLLESGERSDVTFKVKGEVFHAHKFVLAMRSRVFEAELYGPMRDKKRQSITVEDMEPDAFKALLQFMYTDSLPPMDDLDLLEKEDLVKHLLVAADRYGVERMKLMCESILWKSLDINNAATILAVADQCHCNNLKKACIGYISSLNRMDDVVASQGYENLKRTCPAFVVDLWERVAKSRRI</sequence>
<dbReference type="Pfam" id="PF22486">
    <property type="entry name" value="MATH_2"/>
    <property type="match status" value="1"/>
</dbReference>
<evidence type="ECO:0000259" key="4">
    <source>
        <dbReference type="PROSITE" id="PS50144"/>
    </source>
</evidence>
<dbReference type="Pfam" id="PF24570">
    <property type="entry name" value="BACK_BPM_SPOP"/>
    <property type="match status" value="1"/>
</dbReference>
<dbReference type="SUPFAM" id="SSF49599">
    <property type="entry name" value="TRAF domain-like"/>
    <property type="match status" value="2"/>
</dbReference>
<dbReference type="CDD" id="cd00121">
    <property type="entry name" value="MATH"/>
    <property type="match status" value="1"/>
</dbReference>
<evidence type="ECO:0000259" key="3">
    <source>
        <dbReference type="PROSITE" id="PS50097"/>
    </source>
</evidence>
<dbReference type="CDD" id="cd18280">
    <property type="entry name" value="BTB_POZ_BPM_plant"/>
    <property type="match status" value="1"/>
</dbReference>
<proteinExistence type="inferred from homology"/>
<dbReference type="AlphaFoldDB" id="A0ABC9C4W2"/>
<dbReference type="InterPro" id="IPR008974">
    <property type="entry name" value="TRAF-like"/>
</dbReference>
<comment type="similarity">
    <text evidence="2">Belongs to the Tdpoz family.</text>
</comment>
<evidence type="ECO:0000256" key="2">
    <source>
        <dbReference type="ARBA" id="ARBA00010846"/>
    </source>
</evidence>
<feature type="domain" description="MATH" evidence="4">
    <location>
        <begin position="21"/>
        <end position="170"/>
    </location>
</feature>
<feature type="domain" description="BTB" evidence="3">
    <location>
        <begin position="208"/>
        <end position="275"/>
    </location>
</feature>
<organism evidence="5 6">
    <name type="scientific">Urochloa decumbens</name>
    <dbReference type="NCBI Taxonomy" id="240449"/>
    <lineage>
        <taxon>Eukaryota</taxon>
        <taxon>Viridiplantae</taxon>
        <taxon>Streptophyta</taxon>
        <taxon>Embryophyta</taxon>
        <taxon>Tracheophyta</taxon>
        <taxon>Spermatophyta</taxon>
        <taxon>Magnoliopsida</taxon>
        <taxon>Liliopsida</taxon>
        <taxon>Poales</taxon>
        <taxon>Poaceae</taxon>
        <taxon>PACMAD clade</taxon>
        <taxon>Panicoideae</taxon>
        <taxon>Panicodae</taxon>
        <taxon>Paniceae</taxon>
        <taxon>Melinidinae</taxon>
        <taxon>Urochloa</taxon>
    </lineage>
</organism>
<dbReference type="SUPFAM" id="SSF54695">
    <property type="entry name" value="POZ domain"/>
    <property type="match status" value="1"/>
</dbReference>
<dbReference type="PANTHER" id="PTHR26379">
    <property type="entry name" value="BTB/POZ AND MATH DOMAIN-CONTAINING PROTEIN 1"/>
    <property type="match status" value="1"/>
</dbReference>
<keyword evidence="6" id="KW-1185">Reference proteome</keyword>
<dbReference type="InterPro" id="IPR056423">
    <property type="entry name" value="BACK_BPM_SPOP"/>
</dbReference>
<dbReference type="Gene3D" id="1.25.40.420">
    <property type="match status" value="1"/>
</dbReference>
<reference evidence="5" key="1">
    <citation type="submission" date="2024-10" db="EMBL/GenBank/DDBJ databases">
        <authorList>
            <person name="Ryan C."/>
        </authorList>
    </citation>
    <scope>NUCLEOTIDE SEQUENCE [LARGE SCALE GENOMIC DNA]</scope>
</reference>
<dbReference type="EMBL" id="OZ075138">
    <property type="protein sequence ID" value="CAL5011258.1"/>
    <property type="molecule type" value="Genomic_DNA"/>
</dbReference>
<gene>
    <name evidence="5" type="ORF">URODEC1_LOCUS70371</name>
</gene>
<dbReference type="PROSITE" id="PS50097">
    <property type="entry name" value="BTB"/>
    <property type="match status" value="1"/>
</dbReference>
<dbReference type="InterPro" id="IPR002083">
    <property type="entry name" value="MATH/TRAF_dom"/>
</dbReference>
<comment type="pathway">
    <text evidence="1">Protein modification; protein ubiquitination.</text>
</comment>
<dbReference type="Gene3D" id="3.30.710.10">
    <property type="entry name" value="Potassium Channel Kv1.1, Chain A"/>
    <property type="match status" value="1"/>
</dbReference>
<dbReference type="Gene3D" id="2.60.210.10">
    <property type="entry name" value="Apoptosis, Tumor Necrosis Factor Receptor Associated Protein 2, Chain A"/>
    <property type="match status" value="1"/>
</dbReference>
<evidence type="ECO:0000313" key="5">
    <source>
        <dbReference type="EMBL" id="CAL5011258.1"/>
    </source>
</evidence>
<dbReference type="SMART" id="SM00225">
    <property type="entry name" value="BTB"/>
    <property type="match status" value="1"/>
</dbReference>
<dbReference type="PANTHER" id="PTHR26379:SF474">
    <property type="entry name" value="OS08G0228200 PROTEIN"/>
    <property type="match status" value="1"/>
</dbReference>
<evidence type="ECO:0000256" key="1">
    <source>
        <dbReference type="ARBA" id="ARBA00004906"/>
    </source>
</evidence>
<name>A0ABC9C4W2_9POAL</name>